<dbReference type="AlphaFoldDB" id="A0A259TW16"/>
<dbReference type="InterPro" id="IPR050570">
    <property type="entry name" value="Cell_wall_metabolism_enzyme"/>
</dbReference>
<dbReference type="PANTHER" id="PTHR21666:SF270">
    <property type="entry name" value="MUREIN HYDROLASE ACTIVATOR ENVC"/>
    <property type="match status" value="1"/>
</dbReference>
<evidence type="ECO:0000256" key="1">
    <source>
        <dbReference type="SAM" id="MobiDB-lite"/>
    </source>
</evidence>
<feature type="domain" description="M23ase beta-sheet core" evidence="3">
    <location>
        <begin position="201"/>
        <end position="296"/>
    </location>
</feature>
<protein>
    <recommendedName>
        <fullName evidence="3">M23ase beta-sheet core domain-containing protein</fullName>
    </recommendedName>
</protein>
<sequence>MLNFLRDLFSRPGATRTVILLEQDTMSTPRQYEVRPSYAAYAAVIGTVLLSSLLIVLVVLTPLRRVLAGPSTGELRDTAEDNAIRAAALEDSLEVQYRQISQLRALITGDLTDEAMLDPESVVLPSEDELAELGDTPRPVPPEAPRQASGEPSGLSLRALRARGEGPAPGSAAEAYLSSLRLPVPPPLDGVVSRGFDASSGHFGLDIAADEGTPVRAVGEGYVVAADWTNAGGWTVAVQHADGYLSVYKHNDRLLKRVGDRVRNRETVALSGDTGEVTSGPHLHLEIWRDGLAQDPASFLIVPSRGAR</sequence>
<reference evidence="4 5" key="1">
    <citation type="submission" date="2016-11" db="EMBL/GenBank/DDBJ databases">
        <title>Study of marine rhodopsin-containing bacteria.</title>
        <authorList>
            <person name="Yoshizawa S."/>
            <person name="Kumagai Y."/>
            <person name="Kogure K."/>
        </authorList>
    </citation>
    <scope>NUCLEOTIDE SEQUENCE [LARGE SCALE GENOMIC DNA]</scope>
    <source>
        <strain evidence="4 5">SG-29</strain>
    </source>
</reference>
<accession>A0A259TW16</accession>
<proteinExistence type="predicted"/>
<keyword evidence="5" id="KW-1185">Reference proteome</keyword>
<comment type="caution">
    <text evidence="4">The sequence shown here is derived from an EMBL/GenBank/DDBJ whole genome shotgun (WGS) entry which is preliminary data.</text>
</comment>
<dbReference type="SUPFAM" id="SSF51261">
    <property type="entry name" value="Duplicated hybrid motif"/>
    <property type="match status" value="1"/>
</dbReference>
<dbReference type="InterPro" id="IPR016047">
    <property type="entry name" value="M23ase_b-sheet_dom"/>
</dbReference>
<keyword evidence="2" id="KW-0812">Transmembrane</keyword>
<evidence type="ECO:0000313" key="4">
    <source>
        <dbReference type="EMBL" id="OZC01880.1"/>
    </source>
</evidence>
<dbReference type="InParanoid" id="A0A259TW16"/>
<dbReference type="Gene3D" id="2.70.70.10">
    <property type="entry name" value="Glucose Permease (Domain IIA)"/>
    <property type="match status" value="1"/>
</dbReference>
<dbReference type="PANTHER" id="PTHR21666">
    <property type="entry name" value="PEPTIDASE-RELATED"/>
    <property type="match status" value="1"/>
</dbReference>
<feature type="region of interest" description="Disordered" evidence="1">
    <location>
        <begin position="132"/>
        <end position="154"/>
    </location>
</feature>
<dbReference type="InterPro" id="IPR011055">
    <property type="entry name" value="Dup_hybrid_motif"/>
</dbReference>
<evidence type="ECO:0000313" key="5">
    <source>
        <dbReference type="Proteomes" id="UP000216446"/>
    </source>
</evidence>
<dbReference type="Proteomes" id="UP000216446">
    <property type="component" value="Unassembled WGS sequence"/>
</dbReference>
<feature type="transmembrane region" description="Helical" evidence="2">
    <location>
        <begin position="38"/>
        <end position="60"/>
    </location>
</feature>
<evidence type="ECO:0000256" key="2">
    <source>
        <dbReference type="SAM" id="Phobius"/>
    </source>
</evidence>
<dbReference type="Pfam" id="PF01551">
    <property type="entry name" value="Peptidase_M23"/>
    <property type="match status" value="1"/>
</dbReference>
<dbReference type="OrthoDB" id="9814377at2"/>
<dbReference type="GO" id="GO:0004222">
    <property type="term" value="F:metalloendopeptidase activity"/>
    <property type="evidence" value="ECO:0007669"/>
    <property type="project" value="TreeGrafter"/>
</dbReference>
<dbReference type="RefSeq" id="WP_094545500.1">
    <property type="nucleotide sequence ID" value="NZ_MQWB01000001.1"/>
</dbReference>
<evidence type="ECO:0000259" key="3">
    <source>
        <dbReference type="Pfam" id="PF01551"/>
    </source>
</evidence>
<gene>
    <name evidence="4" type="ORF">BSZ36_02075</name>
</gene>
<keyword evidence="2" id="KW-1133">Transmembrane helix</keyword>
<dbReference type="EMBL" id="MQWB01000001">
    <property type="protein sequence ID" value="OZC01880.1"/>
    <property type="molecule type" value="Genomic_DNA"/>
</dbReference>
<keyword evidence="2" id="KW-0472">Membrane</keyword>
<dbReference type="CDD" id="cd12797">
    <property type="entry name" value="M23_peptidase"/>
    <property type="match status" value="1"/>
</dbReference>
<name>A0A259TW16_9BACT</name>
<organism evidence="4 5">
    <name type="scientific">Rubricoccus marinus</name>
    <dbReference type="NCBI Taxonomy" id="716817"/>
    <lineage>
        <taxon>Bacteria</taxon>
        <taxon>Pseudomonadati</taxon>
        <taxon>Rhodothermota</taxon>
        <taxon>Rhodothermia</taxon>
        <taxon>Rhodothermales</taxon>
        <taxon>Rubricoccaceae</taxon>
        <taxon>Rubricoccus</taxon>
    </lineage>
</organism>